<dbReference type="STRING" id="1612202.SAMN05421734_103309"/>
<keyword evidence="1" id="KW-0812">Transmembrane</keyword>
<dbReference type="RefSeq" id="WP_176759232.1">
    <property type="nucleotide sequence ID" value="NZ_FMYI01000003.1"/>
</dbReference>
<sequence length="169" mass="19345">MNGIGALLIVSASTLIGYYLSVQFTQRIKQITTLKAAIQLLEAEMVYSQRDLQSIFCDLSKRIEGAIGLFFEKIAAKMNEINDLPTLWSEESERIKYYSALKQNEVDILKQFGQTLGHYNIEQQKKQIQLTLIHIDRALTQIDQNRTDKSRLYQVIGFLTGVFIVLVLI</sequence>
<dbReference type="InterPro" id="IPR014198">
    <property type="entry name" value="Spore_III_AB"/>
</dbReference>
<keyword evidence="1" id="KW-0472">Membrane</keyword>
<reference evidence="3" key="1">
    <citation type="submission" date="2016-09" db="EMBL/GenBank/DDBJ databases">
        <authorList>
            <person name="Varghese N."/>
            <person name="Submissions S."/>
        </authorList>
    </citation>
    <scope>NUCLEOTIDE SEQUENCE [LARGE SCALE GENOMIC DNA]</scope>
    <source>
        <strain evidence="3">S5</strain>
    </source>
</reference>
<keyword evidence="1" id="KW-1133">Transmembrane helix</keyword>
<evidence type="ECO:0000313" key="3">
    <source>
        <dbReference type="Proteomes" id="UP000242949"/>
    </source>
</evidence>
<feature type="transmembrane region" description="Helical" evidence="1">
    <location>
        <begin position="6"/>
        <end position="25"/>
    </location>
</feature>
<dbReference type="EMBL" id="FMYI01000003">
    <property type="protein sequence ID" value="SDB99923.1"/>
    <property type="molecule type" value="Genomic_DNA"/>
</dbReference>
<accession>A0A1G6I0L5</accession>
<dbReference type="AlphaFoldDB" id="A0A1G6I0L5"/>
<organism evidence="2 3">
    <name type="scientific">Pelagirhabdus alkalitolerans</name>
    <dbReference type="NCBI Taxonomy" id="1612202"/>
    <lineage>
        <taxon>Bacteria</taxon>
        <taxon>Bacillati</taxon>
        <taxon>Bacillota</taxon>
        <taxon>Bacilli</taxon>
        <taxon>Bacillales</taxon>
        <taxon>Bacillaceae</taxon>
        <taxon>Pelagirhabdus</taxon>
    </lineage>
</organism>
<gene>
    <name evidence="2" type="ORF">SAMN05421734_103309</name>
</gene>
<proteinExistence type="predicted"/>
<evidence type="ECO:0000313" key="2">
    <source>
        <dbReference type="EMBL" id="SDB99923.1"/>
    </source>
</evidence>
<dbReference type="Proteomes" id="UP000242949">
    <property type="component" value="Unassembled WGS sequence"/>
</dbReference>
<feature type="transmembrane region" description="Helical" evidence="1">
    <location>
        <begin position="152"/>
        <end position="168"/>
    </location>
</feature>
<name>A0A1G6I0L5_9BACI</name>
<dbReference type="PIRSF" id="PIRSF021435">
    <property type="entry name" value="SpoIIIAB"/>
    <property type="match status" value="1"/>
</dbReference>
<dbReference type="Pfam" id="PF09548">
    <property type="entry name" value="Spore_III_AB"/>
    <property type="match status" value="1"/>
</dbReference>
<protein>
    <submittedName>
        <fullName evidence="2">Stage III sporulation protein AB</fullName>
    </submittedName>
</protein>
<keyword evidence="3" id="KW-1185">Reference proteome</keyword>
<evidence type="ECO:0000256" key="1">
    <source>
        <dbReference type="SAM" id="Phobius"/>
    </source>
</evidence>